<evidence type="ECO:0000256" key="4">
    <source>
        <dbReference type="ARBA" id="ARBA00023163"/>
    </source>
</evidence>
<dbReference type="AlphaFoldDB" id="I1D1I0"/>
<dbReference type="Gene3D" id="1.10.10.60">
    <property type="entry name" value="Homeodomain-like"/>
    <property type="match status" value="1"/>
</dbReference>
<keyword evidence="2" id="KW-0805">Transcription regulation</keyword>
<dbReference type="Gene3D" id="1.10.357.10">
    <property type="entry name" value="Tetracycline Repressor, domain 2"/>
    <property type="match status" value="1"/>
</dbReference>
<name>I1D1I0_9PSEU</name>
<dbReference type="Proteomes" id="UP000005087">
    <property type="component" value="Chromosome"/>
</dbReference>
<dbReference type="GO" id="GO:0000976">
    <property type="term" value="F:transcription cis-regulatory region binding"/>
    <property type="evidence" value="ECO:0007669"/>
    <property type="project" value="TreeGrafter"/>
</dbReference>
<evidence type="ECO:0000313" key="8">
    <source>
        <dbReference type="Proteomes" id="UP000005087"/>
    </source>
</evidence>
<evidence type="ECO:0000259" key="6">
    <source>
        <dbReference type="PROSITE" id="PS50977"/>
    </source>
</evidence>
<keyword evidence="1" id="KW-0678">Repressor</keyword>
<sequence length="126" mass="14414">MQCGLLSAATRLFAERGFDRTLVSRIVEAAGVAEGAMYHYFRSEDDLLYEVYARVLREQTRRMETFAASDEPVGDRSHAIAADVVVSTIANLDDTTIFFQSMHRLAPATRAAVRRQRRRYHERFRG</sequence>
<dbReference type="GO" id="GO:0003700">
    <property type="term" value="F:DNA-binding transcription factor activity"/>
    <property type="evidence" value="ECO:0007669"/>
    <property type="project" value="TreeGrafter"/>
</dbReference>
<dbReference type="SUPFAM" id="SSF46689">
    <property type="entry name" value="Homeodomain-like"/>
    <property type="match status" value="1"/>
</dbReference>
<accession>I1D1I0</accession>
<evidence type="ECO:0000256" key="2">
    <source>
        <dbReference type="ARBA" id="ARBA00023015"/>
    </source>
</evidence>
<protein>
    <submittedName>
        <fullName evidence="7">Transcriptional regulator</fullName>
    </submittedName>
</protein>
<dbReference type="InterPro" id="IPR009057">
    <property type="entry name" value="Homeodomain-like_sf"/>
</dbReference>
<dbReference type="Pfam" id="PF00440">
    <property type="entry name" value="TetR_N"/>
    <property type="match status" value="1"/>
</dbReference>
<dbReference type="STRING" id="928724.SacglDRAFT_01894"/>
<evidence type="ECO:0000256" key="1">
    <source>
        <dbReference type="ARBA" id="ARBA00022491"/>
    </source>
</evidence>
<evidence type="ECO:0000313" key="7">
    <source>
        <dbReference type="EMBL" id="EIE98804.1"/>
    </source>
</evidence>
<dbReference type="EMBL" id="CM001484">
    <property type="protein sequence ID" value="EIE98804.1"/>
    <property type="molecule type" value="Genomic_DNA"/>
</dbReference>
<dbReference type="PANTHER" id="PTHR30055">
    <property type="entry name" value="HTH-TYPE TRANSCRIPTIONAL REGULATOR RUTR"/>
    <property type="match status" value="1"/>
</dbReference>
<dbReference type="PANTHER" id="PTHR30055:SF175">
    <property type="entry name" value="HTH-TYPE TRANSCRIPTIONAL REPRESSOR KSTR2"/>
    <property type="match status" value="1"/>
</dbReference>
<dbReference type="HOGENOM" id="CLU_1979972_0_0_11"/>
<keyword evidence="3 5" id="KW-0238">DNA-binding</keyword>
<dbReference type="InterPro" id="IPR041490">
    <property type="entry name" value="KstR2_TetR_C"/>
</dbReference>
<organism evidence="7 8">
    <name type="scientific">Saccharomonospora glauca K62</name>
    <dbReference type="NCBI Taxonomy" id="928724"/>
    <lineage>
        <taxon>Bacteria</taxon>
        <taxon>Bacillati</taxon>
        <taxon>Actinomycetota</taxon>
        <taxon>Actinomycetes</taxon>
        <taxon>Pseudonocardiales</taxon>
        <taxon>Pseudonocardiaceae</taxon>
        <taxon>Saccharomonospora</taxon>
    </lineage>
</organism>
<keyword evidence="4" id="KW-0804">Transcription</keyword>
<keyword evidence="8" id="KW-1185">Reference proteome</keyword>
<dbReference type="PROSITE" id="PS50977">
    <property type="entry name" value="HTH_TETR_2"/>
    <property type="match status" value="1"/>
</dbReference>
<evidence type="ECO:0000256" key="3">
    <source>
        <dbReference type="ARBA" id="ARBA00023125"/>
    </source>
</evidence>
<dbReference type="eggNOG" id="COG1309">
    <property type="taxonomic scope" value="Bacteria"/>
</dbReference>
<feature type="domain" description="HTH tetR-type" evidence="6">
    <location>
        <begin position="1"/>
        <end position="59"/>
    </location>
</feature>
<reference evidence="8" key="2">
    <citation type="submission" date="2012-01" db="EMBL/GenBank/DDBJ databases">
        <title>Noncontiguous Finished sequence of chromosome of Saccharomonospora glauca K62.</title>
        <authorList>
            <consortium name="US DOE Joint Genome Institute"/>
            <person name="Lucas S."/>
            <person name="Han J."/>
            <person name="Lapidus A."/>
            <person name="Cheng J.-F."/>
            <person name="Goodwin L."/>
            <person name="Pitluck S."/>
            <person name="Peters L."/>
            <person name="Mikhailova N."/>
            <person name="Held B."/>
            <person name="Detter J.C."/>
            <person name="Han C."/>
            <person name="Tapia R."/>
            <person name="Land M."/>
            <person name="Hauser L."/>
            <person name="Kyrpides N."/>
            <person name="Ivanova N."/>
            <person name="Pagani I."/>
            <person name="Brambilla E.-M."/>
            <person name="Klenk H.-P."/>
            <person name="Woyke T."/>
        </authorList>
    </citation>
    <scope>NUCLEOTIDE SEQUENCE [LARGE SCALE GENOMIC DNA]</scope>
    <source>
        <strain evidence="8">K62</strain>
    </source>
</reference>
<evidence type="ECO:0000256" key="5">
    <source>
        <dbReference type="PROSITE-ProRule" id="PRU00335"/>
    </source>
</evidence>
<gene>
    <name evidence="7" type="ORF">SacglDRAFT_01894</name>
</gene>
<dbReference type="PRINTS" id="PR00455">
    <property type="entry name" value="HTHTETR"/>
</dbReference>
<feature type="DNA-binding region" description="H-T-H motif" evidence="5">
    <location>
        <begin position="22"/>
        <end position="41"/>
    </location>
</feature>
<dbReference type="Pfam" id="PF17932">
    <property type="entry name" value="TetR_C_24"/>
    <property type="match status" value="1"/>
</dbReference>
<reference evidence="7 8" key="1">
    <citation type="submission" date="2011-09" db="EMBL/GenBank/DDBJ databases">
        <authorList>
            <consortium name="US DOE Joint Genome Institute (JGI-PGF)"/>
            <person name="Lucas S."/>
            <person name="Han J."/>
            <person name="Lapidus A."/>
            <person name="Cheng J.-F."/>
            <person name="Goodwin L."/>
            <person name="Pitluck S."/>
            <person name="Peters L."/>
            <person name="Land M.L."/>
            <person name="Hauser L."/>
            <person name="Brambilla E."/>
            <person name="Klenk H.-P."/>
            <person name="Woyke T.J."/>
        </authorList>
    </citation>
    <scope>NUCLEOTIDE SEQUENCE [LARGE SCALE GENOMIC DNA]</scope>
    <source>
        <strain evidence="7 8">K62</strain>
    </source>
</reference>
<proteinExistence type="predicted"/>
<dbReference type="InterPro" id="IPR050109">
    <property type="entry name" value="HTH-type_TetR-like_transc_reg"/>
</dbReference>
<dbReference type="InterPro" id="IPR001647">
    <property type="entry name" value="HTH_TetR"/>
</dbReference>